<dbReference type="Proteomes" id="UP000427071">
    <property type="component" value="Chromosome"/>
</dbReference>
<evidence type="ECO:0000313" key="1">
    <source>
        <dbReference type="EMBL" id="QGU01741.1"/>
    </source>
</evidence>
<reference evidence="2" key="1">
    <citation type="submission" date="2019-11" db="EMBL/GenBank/DDBJ databases">
        <title>Complete genome sequence of Corynebacterium kalinowskii 1959, a novel Corynebacterium species isolated from soil of a small paddock in Vilsendorf, Germany.</title>
        <authorList>
            <person name="Schaffert L."/>
            <person name="Ruwe M."/>
            <person name="Milse J."/>
            <person name="Hanuschka K."/>
            <person name="Ortseifen V."/>
            <person name="Droste J."/>
            <person name="Brandt D."/>
            <person name="Schlueter L."/>
            <person name="Kutter Y."/>
            <person name="Vinke S."/>
            <person name="Viehoefer P."/>
            <person name="Jacob L."/>
            <person name="Luebke N.-C."/>
            <person name="Schulte-Berndt E."/>
            <person name="Hain C."/>
            <person name="Linder M."/>
            <person name="Schmidt P."/>
            <person name="Wollenschlaeger L."/>
            <person name="Luttermann T."/>
            <person name="Thieme E."/>
            <person name="Hassa J."/>
            <person name="Haak M."/>
            <person name="Wittchen M."/>
            <person name="Mentz A."/>
            <person name="Persicke M."/>
            <person name="Busche T."/>
            <person name="Ruckert C."/>
        </authorList>
    </citation>
    <scope>NUCLEOTIDE SEQUENCE [LARGE SCALE GENOMIC DNA]</scope>
    <source>
        <strain evidence="2">1959</strain>
    </source>
</reference>
<protein>
    <submittedName>
        <fullName evidence="1">Uncharacterized protein</fullName>
    </submittedName>
</protein>
<evidence type="ECO:0000313" key="2">
    <source>
        <dbReference type="Proteomes" id="UP000427071"/>
    </source>
</evidence>
<keyword evidence="2" id="KW-1185">Reference proteome</keyword>
<organism evidence="1 2">
    <name type="scientific">Corynebacterium kalinowskii</name>
    <dbReference type="NCBI Taxonomy" id="2675216"/>
    <lineage>
        <taxon>Bacteria</taxon>
        <taxon>Bacillati</taxon>
        <taxon>Actinomycetota</taxon>
        <taxon>Actinomycetes</taxon>
        <taxon>Mycobacteriales</taxon>
        <taxon>Corynebacteriaceae</taxon>
        <taxon>Corynebacterium</taxon>
    </lineage>
</organism>
<dbReference type="AlphaFoldDB" id="A0A6B8VPJ8"/>
<dbReference type="EMBL" id="CP046452">
    <property type="protein sequence ID" value="QGU01741.1"/>
    <property type="molecule type" value="Genomic_DNA"/>
</dbReference>
<gene>
    <name evidence="1" type="ORF">CKALI_04310</name>
</gene>
<proteinExistence type="predicted"/>
<dbReference type="KEGG" id="ckw:CKALI_04310"/>
<name>A0A6B8VPJ8_9CORY</name>
<sequence length="166" mass="18417">MFYSDAMINNTQTSAFTATVDFLRRVHFTSLATVGMTIKHPRSLARSTAAWRPPTIRVSAQGELSPINFTITRHRVGHLARARIRGYGETRTPAYMIMVRLTAPDGRAIEGHEARTWMRAILPDTGSFSLHGIDGLGAPTYCWVVDQHFTPIESPASLFKTEKSAA</sequence>
<accession>A0A6B8VPJ8</accession>